<name>A0A6A6QQ13_9PEZI</name>
<dbReference type="InterPro" id="IPR036291">
    <property type="entry name" value="NAD(P)-bd_dom_sf"/>
</dbReference>
<organism evidence="5 6">
    <name type="scientific">Lophium mytilinum</name>
    <dbReference type="NCBI Taxonomy" id="390894"/>
    <lineage>
        <taxon>Eukaryota</taxon>
        <taxon>Fungi</taxon>
        <taxon>Dikarya</taxon>
        <taxon>Ascomycota</taxon>
        <taxon>Pezizomycotina</taxon>
        <taxon>Dothideomycetes</taxon>
        <taxon>Pleosporomycetidae</taxon>
        <taxon>Mytilinidiales</taxon>
        <taxon>Mytilinidiaceae</taxon>
        <taxon>Lophium</taxon>
    </lineage>
</organism>
<accession>A0A6A6QQ13</accession>
<dbReference type="GO" id="GO:0016651">
    <property type="term" value="F:oxidoreductase activity, acting on NAD(P)H"/>
    <property type="evidence" value="ECO:0007669"/>
    <property type="project" value="InterPro"/>
</dbReference>
<comment type="subunit">
    <text evidence="2">Monomer.</text>
</comment>
<dbReference type="Gene3D" id="3.90.180.10">
    <property type="entry name" value="Medium-chain alcohol dehydrogenases, catalytic domain"/>
    <property type="match status" value="1"/>
</dbReference>
<dbReference type="Proteomes" id="UP000799750">
    <property type="component" value="Unassembled WGS sequence"/>
</dbReference>
<evidence type="ECO:0000256" key="1">
    <source>
        <dbReference type="ARBA" id="ARBA00008072"/>
    </source>
</evidence>
<comment type="similarity">
    <text evidence="1">Belongs to the zinc-containing alcohol dehydrogenase family.</text>
</comment>
<dbReference type="EMBL" id="MU004190">
    <property type="protein sequence ID" value="KAF2494505.1"/>
    <property type="molecule type" value="Genomic_DNA"/>
</dbReference>
<dbReference type="SUPFAM" id="SSF50129">
    <property type="entry name" value="GroES-like"/>
    <property type="match status" value="1"/>
</dbReference>
<keyword evidence="6" id="KW-1185">Reference proteome</keyword>
<dbReference type="PANTHER" id="PTHR45348">
    <property type="entry name" value="HYPOTHETICAL OXIDOREDUCTASE (EUROFUNG)"/>
    <property type="match status" value="1"/>
</dbReference>
<keyword evidence="3" id="KW-0560">Oxidoreductase</keyword>
<evidence type="ECO:0000313" key="6">
    <source>
        <dbReference type="Proteomes" id="UP000799750"/>
    </source>
</evidence>
<evidence type="ECO:0000259" key="4">
    <source>
        <dbReference type="SMART" id="SM00829"/>
    </source>
</evidence>
<dbReference type="InterPro" id="IPR020843">
    <property type="entry name" value="ER"/>
</dbReference>
<proteinExistence type="inferred from homology"/>
<dbReference type="Pfam" id="PF00107">
    <property type="entry name" value="ADH_zinc_N"/>
    <property type="match status" value="1"/>
</dbReference>
<evidence type="ECO:0000313" key="5">
    <source>
        <dbReference type="EMBL" id="KAF2494505.1"/>
    </source>
</evidence>
<dbReference type="SMART" id="SM00829">
    <property type="entry name" value="PKS_ER"/>
    <property type="match status" value="1"/>
</dbReference>
<dbReference type="PANTHER" id="PTHR45348:SF2">
    <property type="entry name" value="ZINC-TYPE ALCOHOL DEHYDROGENASE-LIKE PROTEIN C2E1P3.01"/>
    <property type="match status" value="1"/>
</dbReference>
<dbReference type="InterPro" id="IPR013149">
    <property type="entry name" value="ADH-like_C"/>
</dbReference>
<gene>
    <name evidence="5" type="ORF">BU16DRAFT_463272</name>
</gene>
<evidence type="ECO:0000256" key="2">
    <source>
        <dbReference type="ARBA" id="ARBA00011245"/>
    </source>
</evidence>
<dbReference type="InterPro" id="IPR047122">
    <property type="entry name" value="Trans-enoyl_RdTase-like"/>
</dbReference>
<dbReference type="CDD" id="cd08249">
    <property type="entry name" value="enoyl_reductase_like"/>
    <property type="match status" value="1"/>
</dbReference>
<dbReference type="InterPro" id="IPR013154">
    <property type="entry name" value="ADH-like_N"/>
</dbReference>
<feature type="domain" description="Enoyl reductase (ER)" evidence="4">
    <location>
        <begin position="5"/>
        <end position="349"/>
    </location>
</feature>
<dbReference type="SUPFAM" id="SSF51735">
    <property type="entry name" value="NAD(P)-binding Rossmann-fold domains"/>
    <property type="match status" value="1"/>
</dbReference>
<dbReference type="InterPro" id="IPR011032">
    <property type="entry name" value="GroES-like_sf"/>
</dbReference>
<protein>
    <submittedName>
        <fullName evidence="5">Alcohol dehydrogenase class-3</fullName>
    </submittedName>
</protein>
<evidence type="ECO:0000256" key="3">
    <source>
        <dbReference type="ARBA" id="ARBA00023002"/>
    </source>
</evidence>
<dbReference type="OrthoDB" id="48317at2759"/>
<dbReference type="Pfam" id="PF08240">
    <property type="entry name" value="ADH_N"/>
    <property type="match status" value="1"/>
</dbReference>
<sequence length="356" mass="37112">MQALKILSRGHAAPQPVPLPALRPTYILVKTHAVALNPADVAGIDLVAPIGATPGLDFAGVVVDIGSEVTKKFKVGDRVFGAVHGCNEGESEDGAFGEYLVSKGDLTGLIPENLGFEAASTLGAGIASVGQALGQNLGLPWPGKQSAKGEKVPVLIYGGSSATGALAIQFAKASGLEVITTCSPHNNNYIKSLGASAVFDYHSSTCAEDIRAHTKDSLYYVFNCLPDDSAAKICTEALSSHPRPDGSKPAYTGVSPRGVDAAIMRDDVQHSSILGYTAKGEAFTFAGNQIPAMPDHFEFMKPWLELGASLVADGTVKPHAHEVRPGGLEGVLKGLDELRGGKISAKKLVYRIGEDV</sequence>
<reference evidence="5" key="1">
    <citation type="journal article" date="2020" name="Stud. Mycol.">
        <title>101 Dothideomycetes genomes: a test case for predicting lifestyles and emergence of pathogens.</title>
        <authorList>
            <person name="Haridas S."/>
            <person name="Albert R."/>
            <person name="Binder M."/>
            <person name="Bloem J."/>
            <person name="Labutti K."/>
            <person name="Salamov A."/>
            <person name="Andreopoulos B."/>
            <person name="Baker S."/>
            <person name="Barry K."/>
            <person name="Bills G."/>
            <person name="Bluhm B."/>
            <person name="Cannon C."/>
            <person name="Castanera R."/>
            <person name="Culley D."/>
            <person name="Daum C."/>
            <person name="Ezra D."/>
            <person name="Gonzalez J."/>
            <person name="Henrissat B."/>
            <person name="Kuo A."/>
            <person name="Liang C."/>
            <person name="Lipzen A."/>
            <person name="Lutzoni F."/>
            <person name="Magnuson J."/>
            <person name="Mondo S."/>
            <person name="Nolan M."/>
            <person name="Ohm R."/>
            <person name="Pangilinan J."/>
            <person name="Park H.-J."/>
            <person name="Ramirez L."/>
            <person name="Alfaro M."/>
            <person name="Sun H."/>
            <person name="Tritt A."/>
            <person name="Yoshinaga Y."/>
            <person name="Zwiers L.-H."/>
            <person name="Turgeon B."/>
            <person name="Goodwin S."/>
            <person name="Spatafora J."/>
            <person name="Crous P."/>
            <person name="Grigoriev I."/>
        </authorList>
    </citation>
    <scope>NUCLEOTIDE SEQUENCE</scope>
    <source>
        <strain evidence="5">CBS 269.34</strain>
    </source>
</reference>
<dbReference type="Gene3D" id="3.40.50.720">
    <property type="entry name" value="NAD(P)-binding Rossmann-like Domain"/>
    <property type="match status" value="1"/>
</dbReference>
<dbReference type="AlphaFoldDB" id="A0A6A6QQ13"/>